<sequence>HKRLIGTFLGVLIVAAAAAGWAQKVEIKVTWPDAKWVTVTEMAAGTGPKAKDQAVSAALRKALEQTCGVFIRAQSKTRNYKTIYDKVIANTPGYVLKYEVVKVYSKDGITFAKVTALVSKKKFSQDWARIAHTVHQEGNPRVIIVIGETAYEAINTLAEETERSDIVTAVITVEAHRRAGRLTQADATLVGAAGVVGGRFNWWGRPRPRWYVSSANWGTLTAEQRATAYEKYAATVKATVAKKSSETR</sequence>
<dbReference type="Gene3D" id="3.30.1660.40">
    <property type="entry name" value="FlgT, N-terminal domain"/>
    <property type="match status" value="1"/>
</dbReference>
<evidence type="ECO:0000313" key="1">
    <source>
        <dbReference type="EMBL" id="GAG41062.1"/>
    </source>
</evidence>
<name>X0Y129_9ZZZZ</name>
<gene>
    <name evidence="1" type="ORF">S01H1_67843</name>
</gene>
<protein>
    <submittedName>
        <fullName evidence="1">Uncharacterized protein</fullName>
    </submittedName>
</protein>
<dbReference type="AlphaFoldDB" id="X0Y129"/>
<accession>X0Y129</accession>
<feature type="non-terminal residue" evidence="1">
    <location>
        <position position="248"/>
    </location>
</feature>
<dbReference type="InterPro" id="IPR038180">
    <property type="entry name" value="FlgT_N_sf"/>
</dbReference>
<comment type="caution">
    <text evidence="1">The sequence shown here is derived from an EMBL/GenBank/DDBJ whole genome shotgun (WGS) entry which is preliminary data.</text>
</comment>
<proteinExistence type="predicted"/>
<feature type="non-terminal residue" evidence="1">
    <location>
        <position position="1"/>
    </location>
</feature>
<reference evidence="1" key="1">
    <citation type="journal article" date="2014" name="Front. Microbiol.">
        <title>High frequency of phylogenetically diverse reductive dehalogenase-homologous genes in deep subseafloor sedimentary metagenomes.</title>
        <authorList>
            <person name="Kawai M."/>
            <person name="Futagami T."/>
            <person name="Toyoda A."/>
            <person name="Takaki Y."/>
            <person name="Nishi S."/>
            <person name="Hori S."/>
            <person name="Arai W."/>
            <person name="Tsubouchi T."/>
            <person name="Morono Y."/>
            <person name="Uchiyama I."/>
            <person name="Ito T."/>
            <person name="Fujiyama A."/>
            <person name="Inagaki F."/>
            <person name="Takami H."/>
        </authorList>
    </citation>
    <scope>NUCLEOTIDE SEQUENCE</scope>
    <source>
        <strain evidence="1">Expedition CK06-06</strain>
    </source>
</reference>
<organism evidence="1">
    <name type="scientific">marine sediment metagenome</name>
    <dbReference type="NCBI Taxonomy" id="412755"/>
    <lineage>
        <taxon>unclassified sequences</taxon>
        <taxon>metagenomes</taxon>
        <taxon>ecological metagenomes</taxon>
    </lineage>
</organism>
<dbReference type="EMBL" id="BARS01044954">
    <property type="protein sequence ID" value="GAG41062.1"/>
    <property type="molecule type" value="Genomic_DNA"/>
</dbReference>